<dbReference type="Proteomes" id="UP001354971">
    <property type="component" value="Unassembled WGS sequence"/>
</dbReference>
<comment type="caution">
    <text evidence="2">The sequence shown here is derived from an EMBL/GenBank/DDBJ whole genome shotgun (WGS) entry which is preliminary data.</text>
</comment>
<evidence type="ECO:0000256" key="1">
    <source>
        <dbReference type="SAM" id="Phobius"/>
    </source>
</evidence>
<evidence type="ECO:0000313" key="2">
    <source>
        <dbReference type="EMBL" id="MEE2526223.1"/>
    </source>
</evidence>
<protein>
    <recommendedName>
        <fullName evidence="4">Sel1 repeat family protein</fullName>
    </recommendedName>
</protein>
<keyword evidence="1" id="KW-0472">Membrane</keyword>
<gene>
    <name evidence="2" type="ORF">V0U79_07575</name>
</gene>
<accession>A0ABU7LQM6</accession>
<dbReference type="SUPFAM" id="SSF81901">
    <property type="entry name" value="HCP-like"/>
    <property type="match status" value="1"/>
</dbReference>
<dbReference type="Gene3D" id="1.25.40.10">
    <property type="entry name" value="Tetratricopeptide repeat domain"/>
    <property type="match status" value="1"/>
</dbReference>
<feature type="transmembrane region" description="Helical" evidence="1">
    <location>
        <begin position="20"/>
        <end position="37"/>
    </location>
</feature>
<dbReference type="InterPro" id="IPR011990">
    <property type="entry name" value="TPR-like_helical_dom_sf"/>
</dbReference>
<organism evidence="2 3">
    <name type="scientific">Hyphobacterium lacteum</name>
    <dbReference type="NCBI Taxonomy" id="3116575"/>
    <lineage>
        <taxon>Bacteria</taxon>
        <taxon>Pseudomonadati</taxon>
        <taxon>Pseudomonadota</taxon>
        <taxon>Alphaproteobacteria</taxon>
        <taxon>Maricaulales</taxon>
        <taxon>Maricaulaceae</taxon>
        <taxon>Hyphobacterium</taxon>
    </lineage>
</organism>
<evidence type="ECO:0000313" key="3">
    <source>
        <dbReference type="Proteomes" id="UP001354971"/>
    </source>
</evidence>
<sequence>MSLGSLHRIRRQHVGCLLSYFPRVIMAFLIAILSGAANGQEIIRFSGGNTLEISADLAEAISDCNVVHAPDGCSDVFDMADQGDRAALFLLSFWFLYQPGVQFESKQAALRYMLALADDAMPLAMADVGARHLSGNTRLGGIGVDPSIETGLRYLRAAFEAGVGSASLLLAREYDRGNIVEESQELATAHYELAAAQGNGLAGYLLALRRIRPLPSVGDIEYFRRYMAHSAERGFFLAIEGICQNRYEVLGDAEWFVFDDPEAVFTADETQHWCRELRDINSSRAIVSNDGN</sequence>
<name>A0ABU7LQM6_9PROT</name>
<dbReference type="RefSeq" id="WP_330198886.1">
    <property type="nucleotide sequence ID" value="NZ_JAZDRP010000004.1"/>
</dbReference>
<reference evidence="2 3" key="1">
    <citation type="submission" date="2024-01" db="EMBL/GenBank/DDBJ databases">
        <title>Hyphobacterium bacterium isolated from marine sediment.</title>
        <authorList>
            <person name="Zhao S."/>
        </authorList>
    </citation>
    <scope>NUCLEOTIDE SEQUENCE [LARGE SCALE GENOMIC DNA]</scope>
    <source>
        <strain evidence="3">HN65</strain>
    </source>
</reference>
<evidence type="ECO:0008006" key="4">
    <source>
        <dbReference type="Google" id="ProtNLM"/>
    </source>
</evidence>
<keyword evidence="1" id="KW-0812">Transmembrane</keyword>
<dbReference type="EMBL" id="JAZDRP010000004">
    <property type="protein sequence ID" value="MEE2526223.1"/>
    <property type="molecule type" value="Genomic_DNA"/>
</dbReference>
<proteinExistence type="predicted"/>
<keyword evidence="3" id="KW-1185">Reference proteome</keyword>
<keyword evidence="1" id="KW-1133">Transmembrane helix</keyword>